<feature type="chain" id="PRO_5002252908" description="Plasma membrane fusion protein PRM1" evidence="1">
    <location>
        <begin position="19"/>
        <end position="192"/>
    </location>
</feature>
<dbReference type="Proteomes" id="UP000053029">
    <property type="component" value="Unassembled WGS sequence"/>
</dbReference>
<dbReference type="AlphaFoldDB" id="A0A0D2FAS9"/>
<proteinExistence type="predicted"/>
<protein>
    <recommendedName>
        <fullName evidence="4">Plasma membrane fusion protein PRM1</fullName>
    </recommendedName>
</protein>
<evidence type="ECO:0000313" key="2">
    <source>
        <dbReference type="EMBL" id="KIW83747.1"/>
    </source>
</evidence>
<evidence type="ECO:0008006" key="4">
    <source>
        <dbReference type="Google" id="ProtNLM"/>
    </source>
</evidence>
<sequence>MRCSTVFAGLLMAASTMALPLEASSNTALQPVEAAKDIAARAPAPQLDLTDLLGDVGTTVTNLLTNLELVLDPVLDALTNITAAVEQLVIETQTTTATGATIGSTVYTLTLTNTLNTLLGLVDSISGLGTTTVVTGDDVTLVNSLATSLGQLFDTVQTLLSADSTNGTLISLSDLLTQLIADVNSVLENIST</sequence>
<dbReference type="HOGENOM" id="CLU_1415203_0_0_1"/>
<evidence type="ECO:0000313" key="3">
    <source>
        <dbReference type="Proteomes" id="UP000053029"/>
    </source>
</evidence>
<dbReference type="EMBL" id="KN846970">
    <property type="protein sequence ID" value="KIW83747.1"/>
    <property type="molecule type" value="Genomic_DNA"/>
</dbReference>
<keyword evidence="3" id="KW-1185">Reference proteome</keyword>
<evidence type="ECO:0000256" key="1">
    <source>
        <dbReference type="SAM" id="SignalP"/>
    </source>
</evidence>
<feature type="signal peptide" evidence="1">
    <location>
        <begin position="1"/>
        <end position="18"/>
    </location>
</feature>
<gene>
    <name evidence="2" type="ORF">Z517_02993</name>
</gene>
<dbReference type="OrthoDB" id="10420992at2759"/>
<accession>A0A0D2FAS9</accession>
<dbReference type="GeneID" id="25302483"/>
<reference evidence="2 3" key="1">
    <citation type="submission" date="2015-01" db="EMBL/GenBank/DDBJ databases">
        <title>The Genome Sequence of Fonsecaea pedrosoi CBS 271.37.</title>
        <authorList>
            <consortium name="The Broad Institute Genomics Platform"/>
            <person name="Cuomo C."/>
            <person name="de Hoog S."/>
            <person name="Gorbushina A."/>
            <person name="Stielow B."/>
            <person name="Teixiera M."/>
            <person name="Abouelleil A."/>
            <person name="Chapman S.B."/>
            <person name="Priest M."/>
            <person name="Young S.K."/>
            <person name="Wortman J."/>
            <person name="Nusbaum C."/>
            <person name="Birren B."/>
        </authorList>
    </citation>
    <scope>NUCLEOTIDE SEQUENCE [LARGE SCALE GENOMIC DNA]</scope>
    <source>
        <strain evidence="2 3">CBS 271.37</strain>
    </source>
</reference>
<dbReference type="RefSeq" id="XP_013287555.1">
    <property type="nucleotide sequence ID" value="XM_013432101.1"/>
</dbReference>
<dbReference type="VEuPathDB" id="FungiDB:Z517_02993"/>
<keyword evidence="1" id="KW-0732">Signal</keyword>
<organism evidence="2 3">
    <name type="scientific">Fonsecaea pedrosoi CBS 271.37</name>
    <dbReference type="NCBI Taxonomy" id="1442368"/>
    <lineage>
        <taxon>Eukaryota</taxon>
        <taxon>Fungi</taxon>
        <taxon>Dikarya</taxon>
        <taxon>Ascomycota</taxon>
        <taxon>Pezizomycotina</taxon>
        <taxon>Eurotiomycetes</taxon>
        <taxon>Chaetothyriomycetidae</taxon>
        <taxon>Chaetothyriales</taxon>
        <taxon>Herpotrichiellaceae</taxon>
        <taxon>Fonsecaea</taxon>
    </lineage>
</organism>
<name>A0A0D2FAS9_9EURO</name>